<protein>
    <submittedName>
        <fullName evidence="1">Uncharacterized protein</fullName>
    </submittedName>
</protein>
<dbReference type="Proteomes" id="UP000239866">
    <property type="component" value="Unassembled WGS sequence"/>
</dbReference>
<dbReference type="EMBL" id="PXNP01000016">
    <property type="protein sequence ID" value="PSF12136.1"/>
    <property type="molecule type" value="Genomic_DNA"/>
</dbReference>
<evidence type="ECO:0000313" key="2">
    <source>
        <dbReference type="Proteomes" id="UP000239866"/>
    </source>
</evidence>
<gene>
    <name evidence="1" type="ORF">C7H09_04450</name>
</gene>
<keyword evidence="2" id="KW-1185">Reference proteome</keyword>
<sequence length="193" mass="20813">MIVTGVVALTQLVLLGLLVLLALRVITLSRQSRFACASPGAFCESPVNTFRETSGQAAANASHSRDHTGLFTQLHILAGLQEKDCKVKGLTLAEAPRAVKDYATAWLYGAGCALCEHRDRHTGPLAEIVAGIISRKTLLTQGNALATIDELTRCPVLLACYRAGLEGAGFWQEKQYVPERDSLYEAITVNAFI</sequence>
<dbReference type="OrthoDB" id="6362508at2"/>
<proteinExistence type="predicted"/>
<reference evidence="1 2" key="1">
    <citation type="submission" date="2018-03" db="EMBL/GenBank/DDBJ databases">
        <title>Marinobacter brunus sp. nov., a marine bacterium of Gamma-proteobacteria isolated from the surface seawater of the South China Sea.</title>
        <authorList>
            <person name="Cheng H."/>
            <person name="Wu Y.-H."/>
            <person name="Xamxidin M."/>
            <person name="Xu X.-W."/>
        </authorList>
    </citation>
    <scope>NUCLEOTIDE SEQUENCE [LARGE SCALE GENOMIC DNA]</scope>
    <source>
        <strain evidence="1 2">NH169-3</strain>
    </source>
</reference>
<dbReference type="AlphaFoldDB" id="A0A2T1KPR4"/>
<accession>A0A2T1KPR4</accession>
<organism evidence="1 2">
    <name type="scientific">Marinobacter fuscus</name>
    <dbReference type="NCBI Taxonomy" id="2109942"/>
    <lineage>
        <taxon>Bacteria</taxon>
        <taxon>Pseudomonadati</taxon>
        <taxon>Pseudomonadota</taxon>
        <taxon>Gammaproteobacteria</taxon>
        <taxon>Pseudomonadales</taxon>
        <taxon>Marinobacteraceae</taxon>
        <taxon>Marinobacter</taxon>
    </lineage>
</organism>
<evidence type="ECO:0000313" key="1">
    <source>
        <dbReference type="EMBL" id="PSF12136.1"/>
    </source>
</evidence>
<dbReference type="RefSeq" id="WP_106761414.1">
    <property type="nucleotide sequence ID" value="NZ_PXNP01000016.1"/>
</dbReference>
<comment type="caution">
    <text evidence="1">The sequence shown here is derived from an EMBL/GenBank/DDBJ whole genome shotgun (WGS) entry which is preliminary data.</text>
</comment>
<name>A0A2T1KPR4_9GAMM</name>